<organism evidence="3 4">
    <name type="scientific">Ziziphus jujuba var. spinosa</name>
    <dbReference type="NCBI Taxonomy" id="714518"/>
    <lineage>
        <taxon>Eukaryota</taxon>
        <taxon>Viridiplantae</taxon>
        <taxon>Streptophyta</taxon>
        <taxon>Embryophyta</taxon>
        <taxon>Tracheophyta</taxon>
        <taxon>Spermatophyta</taxon>
        <taxon>Magnoliopsida</taxon>
        <taxon>eudicotyledons</taxon>
        <taxon>Gunneridae</taxon>
        <taxon>Pentapetalae</taxon>
        <taxon>rosids</taxon>
        <taxon>fabids</taxon>
        <taxon>Rosales</taxon>
        <taxon>Rhamnaceae</taxon>
        <taxon>Paliureae</taxon>
        <taxon>Ziziphus</taxon>
    </lineage>
</organism>
<dbReference type="AlphaFoldDB" id="A0A978VN25"/>
<evidence type="ECO:0000313" key="4">
    <source>
        <dbReference type="Proteomes" id="UP000813462"/>
    </source>
</evidence>
<dbReference type="InterPro" id="IPR000073">
    <property type="entry name" value="AB_hydrolase_1"/>
</dbReference>
<dbReference type="Proteomes" id="UP000813462">
    <property type="component" value="Unassembled WGS sequence"/>
</dbReference>
<dbReference type="PANTHER" id="PTHR45763:SF61">
    <property type="entry name" value="AB HYDROLASE-1 DOMAIN-CONTAINING PROTEIN"/>
    <property type="match status" value="1"/>
</dbReference>
<protein>
    <recommendedName>
        <fullName evidence="2">AB hydrolase-1 domain-containing protein</fullName>
    </recommendedName>
</protein>
<dbReference type="Gene3D" id="3.40.50.1820">
    <property type="entry name" value="alpha/beta hydrolase"/>
    <property type="match status" value="1"/>
</dbReference>
<proteinExistence type="predicted"/>
<gene>
    <name evidence="3" type="ORF">FEM48_Zijuj03G0040500</name>
</gene>
<evidence type="ECO:0000259" key="2">
    <source>
        <dbReference type="Pfam" id="PF12697"/>
    </source>
</evidence>
<dbReference type="Pfam" id="PF12697">
    <property type="entry name" value="Abhydrolase_6"/>
    <property type="match status" value="1"/>
</dbReference>
<feature type="signal peptide" evidence="1">
    <location>
        <begin position="1"/>
        <end position="18"/>
    </location>
</feature>
<dbReference type="InterPro" id="IPR029058">
    <property type="entry name" value="AB_hydrolase_fold"/>
</dbReference>
<feature type="chain" id="PRO_5038115910" description="AB hydrolase-1 domain-containing protein" evidence="1">
    <location>
        <begin position="19"/>
        <end position="296"/>
    </location>
</feature>
<sequence>MWNRRIVLVLFIMLLAWAYQNTCPPPPKICGSPGGPPITAPRIKLRDGRHLAYKEHGVPKQVAKYKIIYFHGFSSCRHNEIIVTKVSPELVQELGVYVVTFDRPGYGESDPDPNRTVKSLALDIEELADQLGLGSRFYVIGLSMGGQVVWSCLKYIPRRLAGAALIAPVVNYWWPGFPANLSAAAYYKQPLADQWAPHEVKQQGEFESFHRDLIVGFGSWEFDPMDLENPFQNNEGSVHLWHGDDDRLVPVTLQRYIASKLPWIHYHEIPGSGHFFINLDGMSETILNALLVGEKK</sequence>
<dbReference type="EMBL" id="JAEACU010000003">
    <property type="protein sequence ID" value="KAH7536950.1"/>
    <property type="molecule type" value="Genomic_DNA"/>
</dbReference>
<dbReference type="PANTHER" id="PTHR45763">
    <property type="entry name" value="HYDROLASE, ALPHA/BETA FOLD FAMILY PROTEIN, EXPRESSED-RELATED"/>
    <property type="match status" value="1"/>
</dbReference>
<evidence type="ECO:0000256" key="1">
    <source>
        <dbReference type="SAM" id="SignalP"/>
    </source>
</evidence>
<dbReference type="SUPFAM" id="SSF53474">
    <property type="entry name" value="alpha/beta-Hydrolases"/>
    <property type="match status" value="1"/>
</dbReference>
<name>A0A978VN25_ZIZJJ</name>
<evidence type="ECO:0000313" key="3">
    <source>
        <dbReference type="EMBL" id="KAH7536950.1"/>
    </source>
</evidence>
<comment type="caution">
    <text evidence="3">The sequence shown here is derived from an EMBL/GenBank/DDBJ whole genome shotgun (WGS) entry which is preliminary data.</text>
</comment>
<reference evidence="3" key="1">
    <citation type="journal article" date="2021" name="Front. Plant Sci.">
        <title>Chromosome-Scale Genome Assembly for Chinese Sour Jujube and Insights Into Its Genome Evolution and Domestication Signature.</title>
        <authorList>
            <person name="Shen L.-Y."/>
            <person name="Luo H."/>
            <person name="Wang X.-L."/>
            <person name="Wang X.-M."/>
            <person name="Qiu X.-J."/>
            <person name="Liu H."/>
            <person name="Zhou S.-S."/>
            <person name="Jia K.-H."/>
            <person name="Nie S."/>
            <person name="Bao Y.-T."/>
            <person name="Zhang R.-G."/>
            <person name="Yun Q.-Z."/>
            <person name="Chai Y.-H."/>
            <person name="Lu J.-Y."/>
            <person name="Li Y."/>
            <person name="Zhao S.-W."/>
            <person name="Mao J.-F."/>
            <person name="Jia S.-G."/>
            <person name="Mao Y.-M."/>
        </authorList>
    </citation>
    <scope>NUCLEOTIDE SEQUENCE</scope>
    <source>
        <strain evidence="3">AT0</strain>
        <tissue evidence="3">Leaf</tissue>
    </source>
</reference>
<accession>A0A978VN25</accession>
<feature type="domain" description="AB hydrolase-1" evidence="2">
    <location>
        <begin position="70"/>
        <end position="279"/>
    </location>
</feature>
<keyword evidence="1" id="KW-0732">Signal</keyword>